<organism evidence="2 3">
    <name type="scientific">Madurella fahalii</name>
    <dbReference type="NCBI Taxonomy" id="1157608"/>
    <lineage>
        <taxon>Eukaryota</taxon>
        <taxon>Fungi</taxon>
        <taxon>Dikarya</taxon>
        <taxon>Ascomycota</taxon>
        <taxon>Pezizomycotina</taxon>
        <taxon>Sordariomycetes</taxon>
        <taxon>Sordariomycetidae</taxon>
        <taxon>Sordariales</taxon>
        <taxon>Sordariales incertae sedis</taxon>
        <taxon>Madurella</taxon>
    </lineage>
</organism>
<accession>A0ABQ0GFS2</accession>
<evidence type="ECO:0000313" key="3">
    <source>
        <dbReference type="Proteomes" id="UP001628179"/>
    </source>
</evidence>
<dbReference type="RefSeq" id="XP_070918126.1">
    <property type="nucleotide sequence ID" value="XM_071062025.1"/>
</dbReference>
<gene>
    <name evidence="2" type="ORF">MFIFM68171_06605</name>
</gene>
<dbReference type="GeneID" id="98177348"/>
<dbReference type="Proteomes" id="UP001628179">
    <property type="component" value="Unassembled WGS sequence"/>
</dbReference>
<comment type="caution">
    <text evidence="2">The sequence shown here is derived from an EMBL/GenBank/DDBJ whole genome shotgun (WGS) entry which is preliminary data.</text>
</comment>
<protein>
    <submittedName>
        <fullName evidence="2">Uncharacterized protein</fullName>
    </submittedName>
</protein>
<sequence>MKMPFHYRRRRRNGDEGPKNSKQISVDFEDYQCIIDIDLHNIITKISRSRSPMDNLQGLLHSVNSAADEIQGEQVNLSKPQQTIDRVVFGNLIIFSQSYLINFTVLQRIHIAQLRVKLIQQAIDLRFKSQATSWMD</sequence>
<reference evidence="2 3" key="1">
    <citation type="submission" date="2024-09" db="EMBL/GenBank/DDBJ databases">
        <title>Itraconazole resistance in Madurella fahalii resulting from another homologue of gene encoding cytochrome P450 14-alpha sterol demethylase (CYP51).</title>
        <authorList>
            <person name="Yoshioka I."/>
            <person name="Fahal A.H."/>
            <person name="Kaneko S."/>
            <person name="Yaguchi T."/>
        </authorList>
    </citation>
    <scope>NUCLEOTIDE SEQUENCE [LARGE SCALE GENOMIC DNA]</scope>
    <source>
        <strain evidence="2 3">IFM 68171</strain>
    </source>
</reference>
<evidence type="ECO:0000256" key="1">
    <source>
        <dbReference type="SAM" id="MobiDB-lite"/>
    </source>
</evidence>
<name>A0ABQ0GFS2_9PEZI</name>
<evidence type="ECO:0000313" key="2">
    <source>
        <dbReference type="EMBL" id="GAB1316395.1"/>
    </source>
</evidence>
<proteinExistence type="predicted"/>
<feature type="region of interest" description="Disordered" evidence="1">
    <location>
        <begin position="1"/>
        <end position="21"/>
    </location>
</feature>
<dbReference type="EMBL" id="BAAFSV010000003">
    <property type="protein sequence ID" value="GAB1316395.1"/>
    <property type="molecule type" value="Genomic_DNA"/>
</dbReference>
<feature type="compositionally biased region" description="Basic residues" evidence="1">
    <location>
        <begin position="1"/>
        <end position="12"/>
    </location>
</feature>
<keyword evidence="3" id="KW-1185">Reference proteome</keyword>